<keyword evidence="4" id="KW-0812">Transmembrane</keyword>
<keyword evidence="6" id="KW-1133">Transmembrane helix</keyword>
<evidence type="ECO:0000256" key="3">
    <source>
        <dbReference type="ARBA" id="ARBA00017467"/>
    </source>
</evidence>
<sequence length="198" mass="21924">MIGTENGQVAQCKQVCAPVSMHARATAGGHTAEMLRATAALDKSCYRPRIYVYAATDNFSANKAKEAEKLSPSCGEAPDFCLRSVPRSREVGQSYVTSVLTTLRAIAFAFVVVWQERPDVLLANGPGTCIPLCFAVLVFRQLRLMSCSLIYIESIARVCRLSLSGKILYHLQMADSLLVQWPELQKHYPRTNYAGRVY</sequence>
<dbReference type="Pfam" id="PF08660">
    <property type="entry name" value="Alg14"/>
    <property type="match status" value="1"/>
</dbReference>
<comment type="caution">
    <text evidence="8">The sequence shown here is derived from an EMBL/GenBank/DDBJ whole genome shotgun (WGS) entry which is preliminary data.</text>
</comment>
<evidence type="ECO:0000256" key="6">
    <source>
        <dbReference type="ARBA" id="ARBA00022989"/>
    </source>
</evidence>
<keyword evidence="5" id="KW-0256">Endoplasmic reticulum</keyword>
<dbReference type="Proteomes" id="UP000815325">
    <property type="component" value="Unassembled WGS sequence"/>
</dbReference>
<dbReference type="PANTHER" id="PTHR12154:SF4">
    <property type="entry name" value="UDP-N-ACETYLGLUCOSAMINE TRANSFERASE SUBUNIT ALG14 HOMOLOG"/>
    <property type="match status" value="1"/>
</dbReference>
<keyword evidence="7" id="KW-0472">Membrane</keyword>
<evidence type="ECO:0000256" key="5">
    <source>
        <dbReference type="ARBA" id="ARBA00022824"/>
    </source>
</evidence>
<gene>
    <name evidence="8" type="ORF">DUNSADRAFT_2567</name>
</gene>
<evidence type="ECO:0000256" key="7">
    <source>
        <dbReference type="ARBA" id="ARBA00023136"/>
    </source>
</evidence>
<reference evidence="8" key="1">
    <citation type="submission" date="2017-08" db="EMBL/GenBank/DDBJ databases">
        <authorList>
            <person name="Polle J.E."/>
            <person name="Barry K."/>
            <person name="Cushman J."/>
            <person name="Schmutz J."/>
            <person name="Tran D."/>
            <person name="Hathwaick L.T."/>
            <person name="Yim W.C."/>
            <person name="Jenkins J."/>
            <person name="Mckie-Krisberg Z.M."/>
            <person name="Prochnik S."/>
            <person name="Lindquist E."/>
            <person name="Dockter R.B."/>
            <person name="Adam C."/>
            <person name="Molina H."/>
            <person name="Bunkerborg J."/>
            <person name="Jin E."/>
            <person name="Buchheim M."/>
            <person name="Magnuson J."/>
        </authorList>
    </citation>
    <scope>NUCLEOTIDE SEQUENCE</scope>
    <source>
        <strain evidence="8">CCAP 19/18</strain>
    </source>
</reference>
<organism evidence="8 9">
    <name type="scientific">Dunaliella salina</name>
    <name type="common">Green alga</name>
    <name type="synonym">Protococcus salinus</name>
    <dbReference type="NCBI Taxonomy" id="3046"/>
    <lineage>
        <taxon>Eukaryota</taxon>
        <taxon>Viridiplantae</taxon>
        <taxon>Chlorophyta</taxon>
        <taxon>core chlorophytes</taxon>
        <taxon>Chlorophyceae</taxon>
        <taxon>CS clade</taxon>
        <taxon>Chlamydomonadales</taxon>
        <taxon>Dunaliellaceae</taxon>
        <taxon>Dunaliella</taxon>
    </lineage>
</organism>
<proteinExistence type="inferred from homology"/>
<evidence type="ECO:0000256" key="1">
    <source>
        <dbReference type="ARBA" id="ARBA00004389"/>
    </source>
</evidence>
<evidence type="ECO:0000313" key="8">
    <source>
        <dbReference type="EMBL" id="KAF5838583.1"/>
    </source>
</evidence>
<dbReference type="EMBL" id="MU069573">
    <property type="protein sequence ID" value="KAF5838583.1"/>
    <property type="molecule type" value="Genomic_DNA"/>
</dbReference>
<evidence type="ECO:0000256" key="2">
    <source>
        <dbReference type="ARBA" id="ARBA00009731"/>
    </source>
</evidence>
<evidence type="ECO:0000256" key="4">
    <source>
        <dbReference type="ARBA" id="ARBA00022692"/>
    </source>
</evidence>
<name>A0ABQ7GVE1_DUNSA</name>
<comment type="subcellular location">
    <subcellularLocation>
        <location evidence="1">Endoplasmic reticulum membrane</location>
        <topology evidence="1">Single-pass membrane protein</topology>
    </subcellularLocation>
</comment>
<accession>A0ABQ7GVE1</accession>
<evidence type="ECO:0000313" key="9">
    <source>
        <dbReference type="Proteomes" id="UP000815325"/>
    </source>
</evidence>
<dbReference type="Gene3D" id="3.40.50.2000">
    <property type="entry name" value="Glycogen Phosphorylase B"/>
    <property type="match status" value="1"/>
</dbReference>
<dbReference type="PANTHER" id="PTHR12154">
    <property type="entry name" value="GLYCOSYL TRANSFERASE-RELATED"/>
    <property type="match status" value="1"/>
</dbReference>
<comment type="similarity">
    <text evidence="2">Belongs to the ALG14 family.</text>
</comment>
<keyword evidence="9" id="KW-1185">Reference proteome</keyword>
<dbReference type="InterPro" id="IPR013969">
    <property type="entry name" value="Oligosacch_biosynth_Alg14"/>
</dbReference>
<protein>
    <recommendedName>
        <fullName evidence="3">UDP-N-acetylglucosamine transferase subunit ALG14</fullName>
    </recommendedName>
</protein>